<reference evidence="2" key="1">
    <citation type="submission" date="2022-11" db="UniProtKB">
        <authorList>
            <consortium name="WormBaseParasite"/>
        </authorList>
    </citation>
    <scope>IDENTIFICATION</scope>
</reference>
<proteinExistence type="predicted"/>
<dbReference type="WBParaSite" id="Minc3s00011g00730">
    <property type="protein sequence ID" value="Minc3s00011g00730"/>
    <property type="gene ID" value="Minc3s00011g00730"/>
</dbReference>
<organism evidence="1 2">
    <name type="scientific">Meloidogyne incognita</name>
    <name type="common">Southern root-knot nematode worm</name>
    <name type="synonym">Oxyuris incognita</name>
    <dbReference type="NCBI Taxonomy" id="6306"/>
    <lineage>
        <taxon>Eukaryota</taxon>
        <taxon>Metazoa</taxon>
        <taxon>Ecdysozoa</taxon>
        <taxon>Nematoda</taxon>
        <taxon>Chromadorea</taxon>
        <taxon>Rhabditida</taxon>
        <taxon>Tylenchina</taxon>
        <taxon>Tylenchomorpha</taxon>
        <taxon>Tylenchoidea</taxon>
        <taxon>Meloidogynidae</taxon>
        <taxon>Meloidogyninae</taxon>
        <taxon>Meloidogyne</taxon>
        <taxon>Meloidogyne incognita group</taxon>
    </lineage>
</organism>
<dbReference type="AlphaFoldDB" id="A0A914KJ38"/>
<sequence length="132" mass="15348">MSNSLSYDSVQKAIEVKETMVKLQELNPKHEELPLIKGLLYYHVSSPNWFLKQLLKRLCGTKLKELISGASYKKVLLAFRSTQRTLWSGIMLWPSLEVQTNDITTGRVEKYFFSVRIYFFKLIQRCLGGVKN</sequence>
<name>A0A914KJ38_MELIC</name>
<protein>
    <submittedName>
        <fullName evidence="2">Uncharacterized protein</fullName>
    </submittedName>
</protein>
<evidence type="ECO:0000313" key="2">
    <source>
        <dbReference type="WBParaSite" id="Minc3s00011g00730"/>
    </source>
</evidence>
<dbReference type="Proteomes" id="UP000887563">
    <property type="component" value="Unplaced"/>
</dbReference>
<evidence type="ECO:0000313" key="1">
    <source>
        <dbReference type="Proteomes" id="UP000887563"/>
    </source>
</evidence>
<accession>A0A914KJ38</accession>
<keyword evidence="1" id="KW-1185">Reference proteome</keyword>